<accession>A0A8A1V360</accession>
<evidence type="ECO:0000256" key="1">
    <source>
        <dbReference type="SAM" id="Phobius"/>
    </source>
</evidence>
<evidence type="ECO:0000313" key="5">
    <source>
        <dbReference type="Proteomes" id="UP000502315"/>
    </source>
</evidence>
<organismHost>
    <name type="scientific">Phacochoerus africanus</name>
    <name type="common">Warthog</name>
    <dbReference type="NCBI Taxonomy" id="41426"/>
</organismHost>
<keyword evidence="1" id="KW-0472">Membrane</keyword>
<proteinExistence type="predicted"/>
<protein>
    <submittedName>
        <fullName evidence="3">PE66L</fullName>
    </submittedName>
</protein>
<dbReference type="EMBL" id="MN630494">
    <property type="protein sequence ID" value="QST78767.1"/>
    <property type="molecule type" value="Genomic_DNA"/>
</dbReference>
<evidence type="ECO:0000313" key="2">
    <source>
        <dbReference type="EMBL" id="QST78767.1"/>
    </source>
</evidence>
<keyword evidence="1" id="KW-1133">Transmembrane helix</keyword>
<organismHost>
    <name type="scientific">Potamochoerus larvatus</name>
    <name type="common">Bushpig</name>
    <dbReference type="NCBI Taxonomy" id="273792"/>
</organismHost>
<sequence length="50" mass="6194">MVTCYMHMCMHMCIHMCIQHMVTLYAIYAHIICIQNMVILMRYMHIYVFY</sequence>
<organismHost>
    <name type="scientific">Phacochoerus aethiopicus</name>
    <name type="common">Warthog</name>
    <dbReference type="NCBI Taxonomy" id="85517"/>
</organismHost>
<gene>
    <name evidence="3" type="primary">E66L</name>
</gene>
<feature type="transmembrane region" description="Helical" evidence="1">
    <location>
        <begin position="21"/>
        <end position="44"/>
    </location>
</feature>
<organismHost>
    <name type="scientific">Ornithodoros moubata</name>
    <name type="common">Soft tick</name>
    <name type="synonym">Argasid tick</name>
    <dbReference type="NCBI Taxonomy" id="6938"/>
</organismHost>
<dbReference type="Proteomes" id="UP000502315">
    <property type="component" value="Genome"/>
</dbReference>
<reference evidence="3 5" key="2">
    <citation type="submission" date="2019-11" db="EMBL/GenBank/DDBJ databases">
        <authorList>
            <person name="Ndlovu S.S."/>
            <person name="Carulei O."/>
        </authorList>
    </citation>
    <scope>NUCLEOTIDE SEQUENCE [LARGE SCALE GENOMIC DNA]</scope>
    <source>
        <strain evidence="3">RSA_2_2004</strain>
    </source>
</reference>
<keyword evidence="1" id="KW-0812">Transmembrane</keyword>
<dbReference type="Proteomes" id="UP000501719">
    <property type="component" value="Segment"/>
</dbReference>
<organism evidence="3 5">
    <name type="scientific">African swine fever virus</name>
    <name type="common">ASFV</name>
    <dbReference type="NCBI Taxonomy" id="10497"/>
    <lineage>
        <taxon>Viruses</taxon>
        <taxon>Varidnaviria</taxon>
        <taxon>Bamfordvirae</taxon>
        <taxon>Nucleocytoviricota</taxon>
        <taxon>Pokkesviricetes</taxon>
        <taxon>Asfuvirales</taxon>
        <taxon>Asfarviridae</taxon>
        <taxon>Asfivirus</taxon>
        <taxon>Asfivirus haemorrhagiae</taxon>
    </lineage>
</organism>
<organismHost>
    <name type="scientific">Sus scrofa</name>
    <name type="common">Pig</name>
    <dbReference type="NCBI Taxonomy" id="9823"/>
</organismHost>
<organismHost>
    <name type="scientific">Ornithodoros</name>
    <name type="common">relapsing fever ticks</name>
    <dbReference type="NCBI Taxonomy" id="6937"/>
</organismHost>
<evidence type="ECO:0000313" key="3">
    <source>
        <dbReference type="EMBL" id="QST87054.1"/>
    </source>
</evidence>
<dbReference type="EMBL" id="MN641877">
    <property type="protein sequence ID" value="QST87054.1"/>
    <property type="molecule type" value="Genomic_DNA"/>
</dbReference>
<reference evidence="2 4" key="1">
    <citation type="submission" date="2019-10" db="EMBL/GenBank/DDBJ databases">
        <authorList>
            <person name="Ndlovu S.S."/>
        </authorList>
    </citation>
    <scope>NUCLEOTIDE SEQUENCE [LARGE SCALE GENOMIC DNA]</scope>
    <source>
        <strain evidence="2">Zaire</strain>
    </source>
</reference>
<evidence type="ECO:0000313" key="4">
    <source>
        <dbReference type="Proteomes" id="UP000501719"/>
    </source>
</evidence>
<name>A0A8A1V360_ASF</name>